<dbReference type="GO" id="GO:0016491">
    <property type="term" value="F:oxidoreductase activity"/>
    <property type="evidence" value="ECO:0007669"/>
    <property type="project" value="UniProtKB-KW"/>
</dbReference>
<evidence type="ECO:0000313" key="5">
    <source>
        <dbReference type="EMBL" id="SDU91742.1"/>
    </source>
</evidence>
<organism evidence="5 6">
    <name type="scientific">Pseudomonas mucidolens</name>
    <dbReference type="NCBI Taxonomy" id="46679"/>
    <lineage>
        <taxon>Bacteria</taxon>
        <taxon>Pseudomonadati</taxon>
        <taxon>Pseudomonadota</taxon>
        <taxon>Gammaproteobacteria</taxon>
        <taxon>Pseudomonadales</taxon>
        <taxon>Pseudomonadaceae</taxon>
        <taxon>Pseudomonas</taxon>
    </lineage>
</organism>
<protein>
    <submittedName>
        <fullName evidence="5">Predicted dehydrogenase</fullName>
    </submittedName>
</protein>
<dbReference type="RefSeq" id="WP_084377975.1">
    <property type="nucleotide sequence ID" value="NZ_LS483433.1"/>
</dbReference>
<dbReference type="STRING" id="46679.SAMN05216202_1588"/>
<accession>A0A1H2MF41</accession>
<dbReference type="Pfam" id="PF01408">
    <property type="entry name" value="GFO_IDH_MocA"/>
    <property type="match status" value="1"/>
</dbReference>
<dbReference type="PANTHER" id="PTHR43708:SF5">
    <property type="entry name" value="CONSERVED EXPRESSED OXIDOREDUCTASE (EUROFUNG)-RELATED"/>
    <property type="match status" value="1"/>
</dbReference>
<evidence type="ECO:0000259" key="3">
    <source>
        <dbReference type="Pfam" id="PF01408"/>
    </source>
</evidence>
<dbReference type="GO" id="GO:0000166">
    <property type="term" value="F:nucleotide binding"/>
    <property type="evidence" value="ECO:0007669"/>
    <property type="project" value="InterPro"/>
</dbReference>
<dbReference type="InterPro" id="IPR000683">
    <property type="entry name" value="Gfo/Idh/MocA-like_OxRdtase_N"/>
</dbReference>
<evidence type="ECO:0000313" key="6">
    <source>
        <dbReference type="Proteomes" id="UP000198600"/>
    </source>
</evidence>
<feature type="domain" description="Gfo/Idh/MocA-like oxidoreductase N-terminal" evidence="3">
    <location>
        <begin position="1"/>
        <end position="119"/>
    </location>
</feature>
<dbReference type="Proteomes" id="UP000198600">
    <property type="component" value="Chromosome I"/>
</dbReference>
<dbReference type="InterPro" id="IPR036291">
    <property type="entry name" value="NAD(P)-bd_dom_sf"/>
</dbReference>
<name>A0A1H2MF41_9PSED</name>
<dbReference type="SUPFAM" id="SSF51735">
    <property type="entry name" value="NAD(P)-binding Rossmann-fold domains"/>
    <property type="match status" value="1"/>
</dbReference>
<evidence type="ECO:0000259" key="4">
    <source>
        <dbReference type="Pfam" id="PF22725"/>
    </source>
</evidence>
<dbReference type="PANTHER" id="PTHR43708">
    <property type="entry name" value="CONSERVED EXPRESSED OXIDOREDUCTASE (EUROFUNG)"/>
    <property type="match status" value="1"/>
</dbReference>
<dbReference type="Gene3D" id="3.40.50.720">
    <property type="entry name" value="NAD(P)-binding Rossmann-like Domain"/>
    <property type="match status" value="1"/>
</dbReference>
<dbReference type="OrthoDB" id="9774191at2"/>
<dbReference type="InterPro" id="IPR051317">
    <property type="entry name" value="Gfo/Idh/MocA_oxidoreduct"/>
</dbReference>
<keyword evidence="6" id="KW-1185">Reference proteome</keyword>
<gene>
    <name evidence="5" type="ORF">SAMN05216202_1588</name>
</gene>
<evidence type="ECO:0000256" key="1">
    <source>
        <dbReference type="ARBA" id="ARBA00010928"/>
    </source>
</evidence>
<dbReference type="Pfam" id="PF22725">
    <property type="entry name" value="GFO_IDH_MocA_C3"/>
    <property type="match status" value="1"/>
</dbReference>
<keyword evidence="2" id="KW-0560">Oxidoreductase</keyword>
<feature type="domain" description="GFO/IDH/MocA-like oxidoreductase" evidence="4">
    <location>
        <begin position="128"/>
        <end position="241"/>
    </location>
</feature>
<dbReference type="InterPro" id="IPR055170">
    <property type="entry name" value="GFO_IDH_MocA-like_dom"/>
</dbReference>
<dbReference type="SUPFAM" id="SSF55347">
    <property type="entry name" value="Glyceraldehyde-3-phosphate dehydrogenase-like, C-terminal domain"/>
    <property type="match status" value="1"/>
</dbReference>
<dbReference type="Gene3D" id="3.30.360.10">
    <property type="entry name" value="Dihydrodipicolinate Reductase, domain 2"/>
    <property type="match status" value="1"/>
</dbReference>
<comment type="similarity">
    <text evidence="1">Belongs to the Gfo/Idh/MocA family.</text>
</comment>
<evidence type="ECO:0000256" key="2">
    <source>
        <dbReference type="ARBA" id="ARBA00023002"/>
    </source>
</evidence>
<reference evidence="6" key="1">
    <citation type="submission" date="2016-10" db="EMBL/GenBank/DDBJ databases">
        <authorList>
            <person name="Varghese N."/>
            <person name="Submissions S."/>
        </authorList>
    </citation>
    <scope>NUCLEOTIDE SEQUENCE [LARGE SCALE GENOMIC DNA]</scope>
    <source>
        <strain evidence="6">LMG 2223</strain>
    </source>
</reference>
<dbReference type="AlphaFoldDB" id="A0A1H2MF41"/>
<sequence>MRIGLVGYGHGGRFFHAPLIASLSGATFVGVVTRSPERRQLLAAERPGVKAFDSIDQLVEAGVDALVISTPLEGRSALVLEAIERGVAVVSDKPFASDAAEAFELIAAAERQKVLLSVYQNRRWDSDFLTLRKLIDSGALGSISRFESRVERYSPQTLGNASGGGFLRDLGSHLVDQALQLFGPVNKVFAQLHFSAEHPDIDHGFFASLTHANGVISHLWGSALQNSPGPRFRVNGSQGGYTIDGLDGQEDALIAGRTPKTEGEHWGAEEHRRWGWFEQGVERERVPSEKGCWNQFYQQLQSAVQGQGPLPVEARDALATTRVLDAARLSSRRQQVVEMAAIEFDKQK</sequence>
<proteinExistence type="inferred from homology"/>
<dbReference type="EMBL" id="LT629802">
    <property type="protein sequence ID" value="SDU91742.1"/>
    <property type="molecule type" value="Genomic_DNA"/>
</dbReference>